<dbReference type="Pfam" id="PF03992">
    <property type="entry name" value="ABM"/>
    <property type="match status" value="1"/>
</dbReference>
<dbReference type="SUPFAM" id="SSF54909">
    <property type="entry name" value="Dimeric alpha+beta barrel"/>
    <property type="match status" value="1"/>
</dbReference>
<evidence type="ECO:0000313" key="3">
    <source>
        <dbReference type="Proteomes" id="UP001449225"/>
    </source>
</evidence>
<keyword evidence="2" id="KW-0503">Monooxygenase</keyword>
<dbReference type="PROSITE" id="PS51725">
    <property type="entry name" value="ABM"/>
    <property type="match status" value="1"/>
</dbReference>
<accession>A0ABU9TQA7</accession>
<dbReference type="RefSeq" id="WP_342853929.1">
    <property type="nucleotide sequence ID" value="NZ_JBBMRA010000003.1"/>
</dbReference>
<dbReference type="InterPro" id="IPR050744">
    <property type="entry name" value="AI-2_Isomerase_LsrG"/>
</dbReference>
<name>A0ABU9TQA7_9GAMM</name>
<dbReference type="EC" id="1.-.-.-" evidence="2"/>
<dbReference type="InterPro" id="IPR011008">
    <property type="entry name" value="Dimeric_a/b-barrel"/>
</dbReference>
<sequence length="106" mass="12052">MIHVIATIKTNLGCKNKVLEALLAIQPKVLLEEGCHQYEPLGDVQSELPRQVPFRSDTIVLIEQWESVEHLKAHLATPLLKQYQKTVEDWVQSVSLQVLKSVDKLL</sequence>
<organism evidence="2 3">
    <name type="scientific">Neptuniibacter pectenicola</name>
    <dbReference type="NCBI Taxonomy" id="1806669"/>
    <lineage>
        <taxon>Bacteria</taxon>
        <taxon>Pseudomonadati</taxon>
        <taxon>Pseudomonadota</taxon>
        <taxon>Gammaproteobacteria</taxon>
        <taxon>Oceanospirillales</taxon>
        <taxon>Oceanospirillaceae</taxon>
        <taxon>Neptuniibacter</taxon>
    </lineage>
</organism>
<dbReference type="PANTHER" id="PTHR33336:SF3">
    <property type="entry name" value="ABM DOMAIN-CONTAINING PROTEIN"/>
    <property type="match status" value="1"/>
</dbReference>
<dbReference type="Proteomes" id="UP001449225">
    <property type="component" value="Unassembled WGS sequence"/>
</dbReference>
<dbReference type="GO" id="GO:0004497">
    <property type="term" value="F:monooxygenase activity"/>
    <property type="evidence" value="ECO:0007669"/>
    <property type="project" value="UniProtKB-KW"/>
</dbReference>
<evidence type="ECO:0000313" key="2">
    <source>
        <dbReference type="EMBL" id="MEM5535777.1"/>
    </source>
</evidence>
<dbReference type="EMBL" id="JBBMRA010000003">
    <property type="protein sequence ID" value="MEM5535777.1"/>
    <property type="molecule type" value="Genomic_DNA"/>
</dbReference>
<dbReference type="InterPro" id="IPR007138">
    <property type="entry name" value="ABM_dom"/>
</dbReference>
<feature type="domain" description="ABM" evidence="1">
    <location>
        <begin position="2"/>
        <end position="99"/>
    </location>
</feature>
<reference evidence="2 3" key="1">
    <citation type="submission" date="2024-03" db="EMBL/GenBank/DDBJ databases">
        <title>Community enrichment and isolation of bacterial strains for fucoidan degradation.</title>
        <authorList>
            <person name="Sichert A."/>
        </authorList>
    </citation>
    <scope>NUCLEOTIDE SEQUENCE [LARGE SCALE GENOMIC DNA]</scope>
    <source>
        <strain evidence="2 3">AS76</strain>
    </source>
</reference>
<dbReference type="Gene3D" id="3.30.70.100">
    <property type="match status" value="1"/>
</dbReference>
<gene>
    <name evidence="2" type="ORF">WNY58_05150</name>
</gene>
<dbReference type="PANTHER" id="PTHR33336">
    <property type="entry name" value="QUINOL MONOOXYGENASE YGIN-RELATED"/>
    <property type="match status" value="1"/>
</dbReference>
<comment type="caution">
    <text evidence="2">The sequence shown here is derived from an EMBL/GenBank/DDBJ whole genome shotgun (WGS) entry which is preliminary data.</text>
</comment>
<evidence type="ECO:0000259" key="1">
    <source>
        <dbReference type="PROSITE" id="PS51725"/>
    </source>
</evidence>
<proteinExistence type="predicted"/>
<keyword evidence="2" id="KW-0560">Oxidoreductase</keyword>
<protein>
    <submittedName>
        <fullName evidence="2">Quinol monooxygenase</fullName>
        <ecNumber evidence="2">1.-.-.-</ecNumber>
    </submittedName>
</protein>
<keyword evidence="3" id="KW-1185">Reference proteome</keyword>